<accession>A0A174FKW3</accession>
<evidence type="ECO:0000256" key="6">
    <source>
        <dbReference type="ARBA" id="ARBA00023204"/>
    </source>
</evidence>
<feature type="binding site" evidence="7">
    <location>
        <position position="256"/>
    </location>
    <ligand>
        <name>Zn(2+)</name>
        <dbReference type="ChEBI" id="CHEBI:29105"/>
        <label>2</label>
    </ligand>
</feature>
<feature type="binding site" evidence="7">
    <location>
        <position position="176"/>
    </location>
    <ligand>
        <name>Zn(2+)</name>
        <dbReference type="ChEBI" id="CHEBI:29105"/>
        <label>2</label>
    </ligand>
</feature>
<feature type="binding site" evidence="7">
    <location>
        <position position="211"/>
    </location>
    <ligand>
        <name>Zn(2+)</name>
        <dbReference type="ChEBI" id="CHEBI:29105"/>
        <label>2</label>
    </ligand>
</feature>
<organism evidence="9 11">
    <name type="scientific">Blautia obeum</name>
    <dbReference type="NCBI Taxonomy" id="40520"/>
    <lineage>
        <taxon>Bacteria</taxon>
        <taxon>Bacillati</taxon>
        <taxon>Bacillota</taxon>
        <taxon>Clostridia</taxon>
        <taxon>Lachnospirales</taxon>
        <taxon>Lachnospiraceae</taxon>
        <taxon>Blautia</taxon>
    </lineage>
</organism>
<comment type="cofactor">
    <cofactor evidence="7">
        <name>Zn(2+)</name>
        <dbReference type="ChEBI" id="CHEBI:29105"/>
    </cofactor>
    <text evidence="7">Binds 3 Zn(2+) ions.</text>
</comment>
<dbReference type="PROSITE" id="PS00730">
    <property type="entry name" value="AP_NUCLEASE_F2_2"/>
    <property type="match status" value="1"/>
</dbReference>
<dbReference type="PANTHER" id="PTHR21445:SF0">
    <property type="entry name" value="APURINIC-APYRIMIDINIC ENDONUCLEASE"/>
    <property type="match status" value="1"/>
</dbReference>
<evidence type="ECO:0000256" key="1">
    <source>
        <dbReference type="ARBA" id="ARBA00005340"/>
    </source>
</evidence>
<keyword evidence="4 7" id="KW-0378">Hydrolase</keyword>
<dbReference type="Proteomes" id="UP000095762">
    <property type="component" value="Unassembled WGS sequence"/>
</dbReference>
<dbReference type="GO" id="GO:0008270">
    <property type="term" value="F:zinc ion binding"/>
    <property type="evidence" value="ECO:0007669"/>
    <property type="project" value="UniProtKB-UniRule"/>
</dbReference>
<feature type="binding site" evidence="7">
    <location>
        <position position="142"/>
    </location>
    <ligand>
        <name>Zn(2+)</name>
        <dbReference type="ChEBI" id="CHEBI:29105"/>
        <label>1</label>
    </ligand>
</feature>
<dbReference type="Pfam" id="PF01261">
    <property type="entry name" value="AP_endonuc_2"/>
    <property type="match status" value="1"/>
</dbReference>
<dbReference type="EC" id="3.1.21.2" evidence="7"/>
<dbReference type="HAMAP" id="MF_00152">
    <property type="entry name" value="Nfo"/>
    <property type="match status" value="1"/>
</dbReference>
<protein>
    <recommendedName>
        <fullName evidence="7">Probable endonuclease 4</fullName>
        <ecNumber evidence="7">3.1.21.2</ecNumber>
    </recommendedName>
    <alternativeName>
        <fullName evidence="7">Endodeoxyribonuclease IV</fullName>
    </alternativeName>
    <alternativeName>
        <fullName evidence="7">Endonuclease IV</fullName>
    </alternativeName>
</protein>
<evidence type="ECO:0000256" key="5">
    <source>
        <dbReference type="ARBA" id="ARBA00022833"/>
    </source>
</evidence>
<proteinExistence type="inferred from homology"/>
<sequence length="278" mass="31082">MLYIGNHTSSSRGYLAMGKQMLANGGNTFAFFTRNPRGGKAKDIDPQDVQAFGQLAEENHFGKLVAHAPYTMNCCAAKENLRDFAREIMADDLRRLEMTPGNYYNFHPGSHVGQGAEVGISKIAEILNEVLTKDQSTIVLLETMSGKGTEVGRNFEELRQIIDRVELKDKLGVCLDTCHVWDGGYDIVNDLDSVFEEFDRIIGLDRLKAIHLNDSMNPLGSHKDRHARIGEGEIGLEALVRVINHPATEGIPFILETPNDDEGWTHEIALLRNEYKQK</sequence>
<dbReference type="Proteomes" id="UP000095645">
    <property type="component" value="Unassembled WGS sequence"/>
</dbReference>
<keyword evidence="7 9" id="KW-0255">Endonuclease</keyword>
<dbReference type="PROSITE" id="PS00731">
    <property type="entry name" value="AP_NUCLEASE_F2_3"/>
    <property type="match status" value="1"/>
</dbReference>
<comment type="similarity">
    <text evidence="1 7">Belongs to the AP endonuclease 2 family.</text>
</comment>
<dbReference type="InterPro" id="IPR036237">
    <property type="entry name" value="Xyl_isomerase-like_sf"/>
</dbReference>
<evidence type="ECO:0000256" key="4">
    <source>
        <dbReference type="ARBA" id="ARBA00022801"/>
    </source>
</evidence>
<dbReference type="InterPro" id="IPR018246">
    <property type="entry name" value="AP_endonuc_F2_Zn_BS"/>
</dbReference>
<keyword evidence="2 7" id="KW-0479">Metal-binding</keyword>
<dbReference type="GeneID" id="75078679"/>
<gene>
    <name evidence="7 9" type="primary">nfo</name>
    <name evidence="9" type="ORF">ERS852476_03066</name>
    <name evidence="10" type="ORF">ERS852569_02389</name>
</gene>
<evidence type="ECO:0000313" key="9">
    <source>
        <dbReference type="EMBL" id="CUO50177.1"/>
    </source>
</evidence>
<evidence type="ECO:0000313" key="10">
    <source>
        <dbReference type="EMBL" id="CUQ19723.1"/>
    </source>
</evidence>
<dbReference type="SMART" id="SM00518">
    <property type="entry name" value="AP2Ec"/>
    <property type="match status" value="1"/>
</dbReference>
<keyword evidence="7" id="KW-0540">Nuclease</keyword>
<dbReference type="EMBL" id="CYZP01000033">
    <property type="protein sequence ID" value="CUO50177.1"/>
    <property type="molecule type" value="Genomic_DNA"/>
</dbReference>
<feature type="domain" description="Xylose isomerase-like TIM barrel" evidence="8">
    <location>
        <begin position="23"/>
        <end position="273"/>
    </location>
</feature>
<feature type="binding site" evidence="7">
    <location>
        <position position="107"/>
    </location>
    <ligand>
        <name>Zn(2+)</name>
        <dbReference type="ChEBI" id="CHEBI:29105"/>
        <label>1</label>
    </ligand>
</feature>
<dbReference type="AlphaFoldDB" id="A0A174FKW3"/>
<dbReference type="GO" id="GO:0003906">
    <property type="term" value="F:DNA-(apurinic or apyrimidinic site) endonuclease activity"/>
    <property type="evidence" value="ECO:0007669"/>
    <property type="project" value="TreeGrafter"/>
</dbReference>
<feature type="binding site" evidence="7">
    <location>
        <position position="179"/>
    </location>
    <ligand>
        <name>Zn(2+)</name>
        <dbReference type="ChEBI" id="CHEBI:29105"/>
        <label>3</label>
    </ligand>
</feature>
<name>A0A174FKW3_9FIRM</name>
<evidence type="ECO:0000256" key="2">
    <source>
        <dbReference type="ARBA" id="ARBA00022723"/>
    </source>
</evidence>
<dbReference type="GO" id="GO:0008081">
    <property type="term" value="F:phosphoric diester hydrolase activity"/>
    <property type="evidence" value="ECO:0007669"/>
    <property type="project" value="TreeGrafter"/>
</dbReference>
<evidence type="ECO:0000256" key="3">
    <source>
        <dbReference type="ARBA" id="ARBA00022763"/>
    </source>
</evidence>
<dbReference type="GO" id="GO:0006284">
    <property type="term" value="P:base-excision repair"/>
    <property type="evidence" value="ECO:0007669"/>
    <property type="project" value="TreeGrafter"/>
</dbReference>
<feature type="binding site" evidence="7">
    <location>
        <position position="224"/>
    </location>
    <ligand>
        <name>Zn(2+)</name>
        <dbReference type="ChEBI" id="CHEBI:29105"/>
        <label>3</label>
    </ligand>
</feature>
<comment type="function">
    <text evidence="7">Endonuclease IV plays a role in DNA repair. It cleaves phosphodiester bonds at apurinic or apyrimidinic (AP) sites, generating a 3'-hydroxyl group and a 5'-terminal sugar phosphate.</text>
</comment>
<evidence type="ECO:0000313" key="12">
    <source>
        <dbReference type="Proteomes" id="UP000095762"/>
    </source>
</evidence>
<dbReference type="NCBIfam" id="TIGR00587">
    <property type="entry name" value="nfo"/>
    <property type="match status" value="1"/>
</dbReference>
<evidence type="ECO:0000256" key="7">
    <source>
        <dbReference type="HAMAP-Rule" id="MF_00152"/>
    </source>
</evidence>
<dbReference type="EMBL" id="CZBP01000019">
    <property type="protein sequence ID" value="CUQ19723.1"/>
    <property type="molecule type" value="Genomic_DNA"/>
</dbReference>
<dbReference type="CDD" id="cd00019">
    <property type="entry name" value="AP2Ec"/>
    <property type="match status" value="1"/>
</dbReference>
<dbReference type="GO" id="GO:0008833">
    <property type="term" value="F:deoxyribonuclease IV (phage-T4-induced) activity"/>
    <property type="evidence" value="ECO:0007669"/>
    <property type="project" value="UniProtKB-UniRule"/>
</dbReference>
<dbReference type="FunFam" id="3.20.20.150:FF:000001">
    <property type="entry name" value="Probable endonuclease 4"/>
    <property type="match status" value="1"/>
</dbReference>
<evidence type="ECO:0000259" key="8">
    <source>
        <dbReference type="Pfam" id="PF01261"/>
    </source>
</evidence>
<dbReference type="GO" id="GO:0003677">
    <property type="term" value="F:DNA binding"/>
    <property type="evidence" value="ECO:0007669"/>
    <property type="project" value="InterPro"/>
</dbReference>
<evidence type="ECO:0000313" key="11">
    <source>
        <dbReference type="Proteomes" id="UP000095645"/>
    </source>
</evidence>
<reference evidence="11 12" key="1">
    <citation type="submission" date="2015-09" db="EMBL/GenBank/DDBJ databases">
        <authorList>
            <consortium name="Pathogen Informatics"/>
        </authorList>
    </citation>
    <scope>NUCLEOTIDE SEQUENCE [LARGE SCALE GENOMIC DNA]</scope>
    <source>
        <strain evidence="9 11">2789STDY5834861</strain>
        <strain evidence="10 12">2789STDY5834957</strain>
    </source>
</reference>
<dbReference type="PANTHER" id="PTHR21445">
    <property type="entry name" value="ENDONUCLEASE IV ENDODEOXYRIBONUCLEASE IV"/>
    <property type="match status" value="1"/>
</dbReference>
<comment type="catalytic activity">
    <reaction evidence="7">
        <text>Endonucleolytic cleavage to 5'-phosphooligonucleotide end-products.</text>
        <dbReference type="EC" id="3.1.21.2"/>
    </reaction>
</comment>
<keyword evidence="5 7" id="KW-0862">Zinc</keyword>
<dbReference type="InterPro" id="IPR013022">
    <property type="entry name" value="Xyl_isomerase-like_TIM-brl"/>
</dbReference>
<feature type="binding site" evidence="7">
    <location>
        <position position="226"/>
    </location>
    <ligand>
        <name>Zn(2+)</name>
        <dbReference type="ChEBI" id="CHEBI:29105"/>
        <label>3</label>
    </ligand>
</feature>
<feature type="binding site" evidence="7">
    <location>
        <position position="67"/>
    </location>
    <ligand>
        <name>Zn(2+)</name>
        <dbReference type="ChEBI" id="CHEBI:29105"/>
        <label>1</label>
    </ligand>
</feature>
<dbReference type="RefSeq" id="WP_008704353.1">
    <property type="nucleotide sequence ID" value="NZ_CYZP01000033.1"/>
</dbReference>
<keyword evidence="3 7" id="KW-0227">DNA damage</keyword>
<feature type="binding site" evidence="7">
    <location>
        <position position="142"/>
    </location>
    <ligand>
        <name>Zn(2+)</name>
        <dbReference type="ChEBI" id="CHEBI:29105"/>
        <label>2</label>
    </ligand>
</feature>
<dbReference type="Gene3D" id="3.20.20.150">
    <property type="entry name" value="Divalent-metal-dependent TIM barrel enzymes"/>
    <property type="match status" value="1"/>
</dbReference>
<dbReference type="InterPro" id="IPR001719">
    <property type="entry name" value="AP_endonuc_2"/>
</dbReference>
<keyword evidence="6 7" id="KW-0234">DNA repair</keyword>
<dbReference type="SUPFAM" id="SSF51658">
    <property type="entry name" value="Xylose isomerase-like"/>
    <property type="match status" value="1"/>
</dbReference>
<dbReference type="PROSITE" id="PS51432">
    <property type="entry name" value="AP_NUCLEASE_F2_4"/>
    <property type="match status" value="1"/>
</dbReference>